<reference evidence="2" key="2">
    <citation type="submission" date="2025-08" db="UniProtKB">
        <authorList>
            <consortium name="Ensembl"/>
        </authorList>
    </citation>
    <scope>IDENTIFICATION</scope>
</reference>
<reference evidence="2" key="3">
    <citation type="submission" date="2025-09" db="UniProtKB">
        <authorList>
            <consortium name="Ensembl"/>
        </authorList>
    </citation>
    <scope>IDENTIFICATION</scope>
</reference>
<name>A0A665UF16_ECHNA</name>
<organism evidence="2 3">
    <name type="scientific">Echeneis naucrates</name>
    <name type="common">Live sharksucker</name>
    <dbReference type="NCBI Taxonomy" id="173247"/>
    <lineage>
        <taxon>Eukaryota</taxon>
        <taxon>Metazoa</taxon>
        <taxon>Chordata</taxon>
        <taxon>Craniata</taxon>
        <taxon>Vertebrata</taxon>
        <taxon>Euteleostomi</taxon>
        <taxon>Actinopterygii</taxon>
        <taxon>Neopterygii</taxon>
        <taxon>Teleostei</taxon>
        <taxon>Neoteleostei</taxon>
        <taxon>Acanthomorphata</taxon>
        <taxon>Carangaria</taxon>
        <taxon>Carangiformes</taxon>
        <taxon>Echeneidae</taxon>
        <taxon>Echeneis</taxon>
    </lineage>
</organism>
<sequence>STRAITGPKGRSVTRLLLFTFTQLTAETYPKDNNKLKPVDSSHYNLPLLGSLKMHGDDDEELRMLASLKREQEEDECKGSGLSASQIHQCDVSISMSSDDTSTWTHISMVLSVMACVVMTVYMYGLFPREWMDVLSPPIMPPSQQRSDFLKFFSGEEEPVNEEGNDEEYLNLFYDPCLKCYFDPQTGKYYELA</sequence>
<accession>A0A665UF16</accession>
<keyword evidence="1" id="KW-1133">Transmembrane helix</keyword>
<feature type="transmembrane region" description="Helical" evidence="1">
    <location>
        <begin position="104"/>
        <end position="127"/>
    </location>
</feature>
<keyword evidence="3" id="KW-1185">Reference proteome</keyword>
<reference evidence="2" key="1">
    <citation type="submission" date="2021-04" db="EMBL/GenBank/DDBJ databases">
        <authorList>
            <consortium name="Wellcome Sanger Institute Data Sharing"/>
        </authorList>
    </citation>
    <scope>NUCLEOTIDE SEQUENCE [LARGE SCALE GENOMIC DNA]</scope>
</reference>
<protein>
    <submittedName>
        <fullName evidence="2">Zgc:162324</fullName>
    </submittedName>
</protein>
<dbReference type="Proteomes" id="UP000472264">
    <property type="component" value="Chromosome 5"/>
</dbReference>
<evidence type="ECO:0000256" key="1">
    <source>
        <dbReference type="SAM" id="Phobius"/>
    </source>
</evidence>
<dbReference type="AlphaFoldDB" id="A0A665UF16"/>
<proteinExistence type="predicted"/>
<evidence type="ECO:0000313" key="2">
    <source>
        <dbReference type="Ensembl" id="ENSENLP00000017724.1"/>
    </source>
</evidence>
<keyword evidence="1" id="KW-0472">Membrane</keyword>
<dbReference type="PANTHER" id="PTHR12458">
    <property type="entry name" value="ORF PROTEIN"/>
    <property type="match status" value="1"/>
</dbReference>
<dbReference type="Ensembl" id="ENSENLT00000018368.1">
    <property type="protein sequence ID" value="ENSENLP00000017724.1"/>
    <property type="gene ID" value="ENSENLG00000008100.1"/>
</dbReference>
<dbReference type="InterPro" id="IPR040441">
    <property type="entry name" value="CFA20/CFAP20DC"/>
</dbReference>
<evidence type="ECO:0000313" key="3">
    <source>
        <dbReference type="Proteomes" id="UP000472264"/>
    </source>
</evidence>
<keyword evidence="1" id="KW-0812">Transmembrane</keyword>